<feature type="transmembrane region" description="Helical" evidence="1">
    <location>
        <begin position="7"/>
        <end position="24"/>
    </location>
</feature>
<dbReference type="AlphaFoldDB" id="A0ABD3M2Z4"/>
<keyword evidence="1" id="KW-1133">Transmembrane helix</keyword>
<comment type="caution">
    <text evidence="2">The sequence shown here is derived from an EMBL/GenBank/DDBJ whole genome shotgun (WGS) entry which is preliminary data.</text>
</comment>
<proteinExistence type="predicted"/>
<organism evidence="2 3">
    <name type="scientific">Discostella pseudostelligera</name>
    <dbReference type="NCBI Taxonomy" id="259834"/>
    <lineage>
        <taxon>Eukaryota</taxon>
        <taxon>Sar</taxon>
        <taxon>Stramenopiles</taxon>
        <taxon>Ochrophyta</taxon>
        <taxon>Bacillariophyta</taxon>
        <taxon>Coscinodiscophyceae</taxon>
        <taxon>Thalassiosirophycidae</taxon>
        <taxon>Stephanodiscales</taxon>
        <taxon>Stephanodiscaceae</taxon>
        <taxon>Discostella</taxon>
    </lineage>
</organism>
<protein>
    <submittedName>
        <fullName evidence="2">Uncharacterized protein</fullName>
    </submittedName>
</protein>
<keyword evidence="1" id="KW-0812">Transmembrane</keyword>
<keyword evidence="3" id="KW-1185">Reference proteome</keyword>
<dbReference type="Proteomes" id="UP001530293">
    <property type="component" value="Unassembled WGS sequence"/>
</dbReference>
<evidence type="ECO:0000313" key="3">
    <source>
        <dbReference type="Proteomes" id="UP001530293"/>
    </source>
</evidence>
<sequence length="112" mass="11836">MSASCCSFYSATGGLFMAFVTVMLTTQPTYITGIHDYDAARSSALGAMMAFGVTFAISAFILVKNRKISEGGGVGVGGASAGEVDYDDRLNIDLRRNYGEKKVYGSVATDSY</sequence>
<reference evidence="2 3" key="1">
    <citation type="submission" date="2024-10" db="EMBL/GenBank/DDBJ databases">
        <title>Updated reference genomes for cyclostephanoid diatoms.</title>
        <authorList>
            <person name="Roberts W.R."/>
            <person name="Alverson A.J."/>
        </authorList>
    </citation>
    <scope>NUCLEOTIDE SEQUENCE [LARGE SCALE GENOMIC DNA]</scope>
    <source>
        <strain evidence="2 3">AJA232-27</strain>
    </source>
</reference>
<gene>
    <name evidence="2" type="ORF">ACHAWU_005044</name>
</gene>
<keyword evidence="1" id="KW-0472">Membrane</keyword>
<accession>A0ABD3M2Z4</accession>
<dbReference type="EMBL" id="JALLBG020000233">
    <property type="protein sequence ID" value="KAL3758374.1"/>
    <property type="molecule type" value="Genomic_DNA"/>
</dbReference>
<evidence type="ECO:0000313" key="2">
    <source>
        <dbReference type="EMBL" id="KAL3758374.1"/>
    </source>
</evidence>
<evidence type="ECO:0000256" key="1">
    <source>
        <dbReference type="SAM" id="Phobius"/>
    </source>
</evidence>
<feature type="transmembrane region" description="Helical" evidence="1">
    <location>
        <begin position="44"/>
        <end position="63"/>
    </location>
</feature>
<name>A0ABD3M2Z4_9STRA</name>